<proteinExistence type="predicted"/>
<evidence type="ECO:0000313" key="2">
    <source>
        <dbReference type="Proteomes" id="UP001055811"/>
    </source>
</evidence>
<comment type="caution">
    <text evidence="1">The sequence shown here is derived from an EMBL/GenBank/DDBJ whole genome shotgun (WGS) entry which is preliminary data.</text>
</comment>
<dbReference type="EMBL" id="CM042017">
    <property type="protein sequence ID" value="KAI3689227.1"/>
    <property type="molecule type" value="Genomic_DNA"/>
</dbReference>
<evidence type="ECO:0000313" key="1">
    <source>
        <dbReference type="EMBL" id="KAI3689227.1"/>
    </source>
</evidence>
<gene>
    <name evidence="1" type="ORF">L2E82_47180</name>
</gene>
<sequence>MFCYPLKNRKHIGSHWSSLVSSLNFQREDVYRDIKAFAAKGEWNSMELKRYTQFLVKDFERNGLNLILTKREELQRLRTQIDELSDQYIRNLNDDKSFLIFDHSGLLGLPLEFLKTLEKFENDKYKIRLKIHHLSAVLDLCKVGLTRRNVAVAYGKRYEANLPILEKLVQLRHKSAKLVEDKSDVVELAYNYGVTEYDKGNAYAQVFVDNIDFLKEVE</sequence>
<keyword evidence="2" id="KW-1185">Reference proteome</keyword>
<name>A0ACB8YU11_CICIN</name>
<reference evidence="1 2" key="2">
    <citation type="journal article" date="2022" name="Mol. Ecol. Resour.">
        <title>The genomes of chicory, endive, great burdock and yacon provide insights into Asteraceae paleo-polyploidization history and plant inulin production.</title>
        <authorList>
            <person name="Fan W."/>
            <person name="Wang S."/>
            <person name="Wang H."/>
            <person name="Wang A."/>
            <person name="Jiang F."/>
            <person name="Liu H."/>
            <person name="Zhao H."/>
            <person name="Xu D."/>
            <person name="Zhang Y."/>
        </authorList>
    </citation>
    <scope>NUCLEOTIDE SEQUENCE [LARGE SCALE GENOMIC DNA]</scope>
    <source>
        <strain evidence="2">cv. Punajuju</strain>
        <tissue evidence="1">Leaves</tissue>
    </source>
</reference>
<accession>A0ACB8YU11</accession>
<reference evidence="2" key="1">
    <citation type="journal article" date="2022" name="Mol. Ecol. Resour.">
        <title>The genomes of chicory, endive, great burdock and yacon provide insights into Asteraceae palaeo-polyploidization history and plant inulin production.</title>
        <authorList>
            <person name="Fan W."/>
            <person name="Wang S."/>
            <person name="Wang H."/>
            <person name="Wang A."/>
            <person name="Jiang F."/>
            <person name="Liu H."/>
            <person name="Zhao H."/>
            <person name="Xu D."/>
            <person name="Zhang Y."/>
        </authorList>
    </citation>
    <scope>NUCLEOTIDE SEQUENCE [LARGE SCALE GENOMIC DNA]</scope>
    <source>
        <strain evidence="2">cv. Punajuju</strain>
    </source>
</reference>
<organism evidence="1 2">
    <name type="scientific">Cichorium intybus</name>
    <name type="common">Chicory</name>
    <dbReference type="NCBI Taxonomy" id="13427"/>
    <lineage>
        <taxon>Eukaryota</taxon>
        <taxon>Viridiplantae</taxon>
        <taxon>Streptophyta</taxon>
        <taxon>Embryophyta</taxon>
        <taxon>Tracheophyta</taxon>
        <taxon>Spermatophyta</taxon>
        <taxon>Magnoliopsida</taxon>
        <taxon>eudicotyledons</taxon>
        <taxon>Gunneridae</taxon>
        <taxon>Pentapetalae</taxon>
        <taxon>asterids</taxon>
        <taxon>campanulids</taxon>
        <taxon>Asterales</taxon>
        <taxon>Asteraceae</taxon>
        <taxon>Cichorioideae</taxon>
        <taxon>Cichorieae</taxon>
        <taxon>Cichoriinae</taxon>
        <taxon>Cichorium</taxon>
    </lineage>
</organism>
<dbReference type="Proteomes" id="UP001055811">
    <property type="component" value="Linkage Group LG09"/>
</dbReference>
<protein>
    <submittedName>
        <fullName evidence="1">Uncharacterized protein</fullName>
    </submittedName>
</protein>